<dbReference type="GO" id="GO:0016787">
    <property type="term" value="F:hydrolase activity"/>
    <property type="evidence" value="ECO:0007669"/>
    <property type="project" value="UniProtKB-KW"/>
</dbReference>
<dbReference type="PRINTS" id="PR00133">
    <property type="entry name" value="GLHYDRLASE3"/>
</dbReference>
<evidence type="ECO:0000313" key="7">
    <source>
        <dbReference type="Proteomes" id="UP000716322"/>
    </source>
</evidence>
<accession>A0ABX0PGC2</accession>
<evidence type="ECO:0000256" key="4">
    <source>
        <dbReference type="SAM" id="SignalP"/>
    </source>
</evidence>
<dbReference type="PANTHER" id="PTHR42721">
    <property type="entry name" value="SUGAR HYDROLASE-RELATED"/>
    <property type="match status" value="1"/>
</dbReference>
<dbReference type="InterPro" id="IPR037524">
    <property type="entry name" value="PA14/GLEYA"/>
</dbReference>
<dbReference type="Pfam" id="PF07691">
    <property type="entry name" value="PA14"/>
    <property type="match status" value="1"/>
</dbReference>
<proteinExistence type="inferred from homology"/>
<keyword evidence="7" id="KW-1185">Reference proteome</keyword>
<evidence type="ECO:0000256" key="2">
    <source>
        <dbReference type="ARBA" id="ARBA00022729"/>
    </source>
</evidence>
<dbReference type="SUPFAM" id="SSF51445">
    <property type="entry name" value="(Trans)glycosidases"/>
    <property type="match status" value="1"/>
</dbReference>
<protein>
    <submittedName>
        <fullName evidence="6">Glycoside hydrolase family 3 protein</fullName>
    </submittedName>
</protein>
<dbReference type="InterPro" id="IPR036881">
    <property type="entry name" value="Glyco_hydro_3_C_sf"/>
</dbReference>
<organism evidence="6 7">
    <name type="scientific">Telluria antibiotica</name>
    <dbReference type="NCBI Taxonomy" id="2717319"/>
    <lineage>
        <taxon>Bacteria</taxon>
        <taxon>Pseudomonadati</taxon>
        <taxon>Pseudomonadota</taxon>
        <taxon>Betaproteobacteria</taxon>
        <taxon>Burkholderiales</taxon>
        <taxon>Oxalobacteraceae</taxon>
        <taxon>Telluria group</taxon>
        <taxon>Telluria</taxon>
    </lineage>
</organism>
<dbReference type="EMBL" id="JAAQOM010000015">
    <property type="protein sequence ID" value="NIA56480.1"/>
    <property type="molecule type" value="Genomic_DNA"/>
</dbReference>
<dbReference type="InterPro" id="IPR011658">
    <property type="entry name" value="PA14_dom"/>
</dbReference>
<evidence type="ECO:0000256" key="3">
    <source>
        <dbReference type="ARBA" id="ARBA00022801"/>
    </source>
</evidence>
<dbReference type="InterPro" id="IPR013783">
    <property type="entry name" value="Ig-like_fold"/>
</dbReference>
<dbReference type="InterPro" id="IPR002772">
    <property type="entry name" value="Glyco_hydro_3_C"/>
</dbReference>
<dbReference type="SMART" id="SM00758">
    <property type="entry name" value="PA14"/>
    <property type="match status" value="1"/>
</dbReference>
<evidence type="ECO:0000259" key="5">
    <source>
        <dbReference type="PROSITE" id="PS51820"/>
    </source>
</evidence>
<reference evidence="6 7" key="1">
    <citation type="submission" date="2020-03" db="EMBL/GenBank/DDBJ databases">
        <title>Genome sequence of strain Massilia sp. TW-1.</title>
        <authorList>
            <person name="Chaudhary D.K."/>
        </authorList>
    </citation>
    <scope>NUCLEOTIDE SEQUENCE [LARGE SCALE GENOMIC DNA]</scope>
    <source>
        <strain evidence="6 7">TW-1</strain>
    </source>
</reference>
<dbReference type="InterPro" id="IPR036962">
    <property type="entry name" value="Glyco_hydro_3_N_sf"/>
</dbReference>
<dbReference type="PANTHER" id="PTHR42721:SF3">
    <property type="entry name" value="BETA-D-XYLOSIDASE 5-RELATED"/>
    <property type="match status" value="1"/>
</dbReference>
<dbReference type="InterPro" id="IPR001764">
    <property type="entry name" value="Glyco_hydro_3_N"/>
</dbReference>
<dbReference type="SUPFAM" id="SSF52279">
    <property type="entry name" value="Beta-D-glucan exohydrolase, C-terminal domain"/>
    <property type="match status" value="1"/>
</dbReference>
<dbReference type="RefSeq" id="WP_166862115.1">
    <property type="nucleotide sequence ID" value="NZ_JAAQOM010000015.1"/>
</dbReference>
<dbReference type="Gene3D" id="3.20.20.300">
    <property type="entry name" value="Glycoside hydrolase, family 3, N-terminal domain"/>
    <property type="match status" value="1"/>
</dbReference>
<name>A0ABX0PGC2_9BURK</name>
<evidence type="ECO:0000256" key="1">
    <source>
        <dbReference type="ARBA" id="ARBA00005336"/>
    </source>
</evidence>
<dbReference type="PROSITE" id="PS51820">
    <property type="entry name" value="PA14"/>
    <property type="match status" value="1"/>
</dbReference>
<dbReference type="Pfam" id="PF01915">
    <property type="entry name" value="Glyco_hydro_3_C"/>
    <property type="match status" value="1"/>
</dbReference>
<feature type="domain" description="PA14" evidence="5">
    <location>
        <begin position="460"/>
        <end position="593"/>
    </location>
</feature>
<sequence>MTTRHLSRTAIAAAVVLTLALPALAAQADPAARAQALLARMTLDDKASLLQSTSPAIARLGIPAYNWWSEGLHGVARAGNATVFPQAIGLAATWNNALVERVADTVATEFRAKYLETVRPDGGSDLYRGLTVWSPNVNIFRDPRWGRGQETYGEDPYLTSRMGVAYIRGLQGPDAGAPKVSATVKHFAVHSGPEADRHREDVHPSPRDLTETYLPAFHAAVTEGHVLSLMCAYNAVNGVPACANGPLLKDLLRDTWKFQGHVVSDCGAIADIHSDWAHHYVDTPERAVAAAIKTGTDVMCEFGNSPTATPATTVRAVKQGLLTEADVDRAVLRLLEARIRLGLLDKPQPFAGITAKDYDTPADKRLNLEAARQSLVLLKNDGLLPLKTAPRRIAVIGPNADSVDALVGNYSGTPSKPITVLAGLRARFPQAQVTFVEGTGWVAPPLQDVPADAMCLDADCAHPGVKVERFDNVDLAGTPTAVETGTQAAFRWGWPDRSDRKTSTRWSGYLRAGESGPHHLRLKGGQGYRIRVDGRLVTDLWDIAWPTSNTPVELAAGKVYTIEIEARQLGWDGEQQLQWTRPSFDDTAALQAARDADLVVYAAGLTWQLEGEEMSVNAPGFAGGDRTSIDLPAPQEALLERLGGLGKPLVLVNMSGSAVALNWAAGHVPAIIQAWYPGGVGGQAVAELIAGDFSPSGRLPVTFYKSVADLPPFKDYGMQGRTYKYFKGEPLYPFGHGLSYTHFSYKPAAPAPKTVCAGCPVKVAVDVKNDGPRAGDEVVQVYVARPGVPAAPNRTLVRFARVTLQPGEKRRLTFDLDGKAFSTVDAVGRRKVEAGPATVWVGGGQPGAQTAGVGLKVNVTGRRELPQL</sequence>
<feature type="chain" id="PRO_5046875606" evidence="4">
    <location>
        <begin position="26"/>
        <end position="868"/>
    </location>
</feature>
<dbReference type="Pfam" id="PF14310">
    <property type="entry name" value="Fn3-like"/>
    <property type="match status" value="1"/>
</dbReference>
<gene>
    <name evidence="6" type="ORF">HAV22_22895</name>
</gene>
<comment type="similarity">
    <text evidence="1">Belongs to the glycosyl hydrolase 3 family.</text>
</comment>
<dbReference type="InterPro" id="IPR017853">
    <property type="entry name" value="GH"/>
</dbReference>
<dbReference type="Gene3D" id="2.60.40.10">
    <property type="entry name" value="Immunoglobulins"/>
    <property type="match status" value="1"/>
</dbReference>
<dbReference type="InterPro" id="IPR026891">
    <property type="entry name" value="Fn3-like"/>
</dbReference>
<feature type="signal peptide" evidence="4">
    <location>
        <begin position="1"/>
        <end position="25"/>
    </location>
</feature>
<evidence type="ECO:0000313" key="6">
    <source>
        <dbReference type="EMBL" id="NIA56480.1"/>
    </source>
</evidence>
<dbReference type="Gene3D" id="3.40.50.1700">
    <property type="entry name" value="Glycoside hydrolase family 3 C-terminal domain"/>
    <property type="match status" value="2"/>
</dbReference>
<keyword evidence="2 4" id="KW-0732">Signal</keyword>
<dbReference type="SMART" id="SM01217">
    <property type="entry name" value="Fn3_like"/>
    <property type="match status" value="1"/>
</dbReference>
<dbReference type="Proteomes" id="UP000716322">
    <property type="component" value="Unassembled WGS sequence"/>
</dbReference>
<dbReference type="SUPFAM" id="SSF56988">
    <property type="entry name" value="Anthrax protective antigen"/>
    <property type="match status" value="1"/>
</dbReference>
<comment type="caution">
    <text evidence="6">The sequence shown here is derived from an EMBL/GenBank/DDBJ whole genome shotgun (WGS) entry which is preliminary data.</text>
</comment>
<dbReference type="InterPro" id="IPR044993">
    <property type="entry name" value="BXL"/>
</dbReference>
<dbReference type="Pfam" id="PF00933">
    <property type="entry name" value="Glyco_hydro_3"/>
    <property type="match status" value="1"/>
</dbReference>
<keyword evidence="3 6" id="KW-0378">Hydrolase</keyword>